<dbReference type="InParanoid" id="A0A2P6MYZ9"/>
<dbReference type="AlphaFoldDB" id="A0A2P6MYZ9"/>
<proteinExistence type="predicted"/>
<protein>
    <submittedName>
        <fullName evidence="1">Uncharacterized protein</fullName>
    </submittedName>
</protein>
<comment type="caution">
    <text evidence="1">The sequence shown here is derived from an EMBL/GenBank/DDBJ whole genome shotgun (WGS) entry which is preliminary data.</text>
</comment>
<organism evidence="1 2">
    <name type="scientific">Planoprotostelium fungivorum</name>
    <dbReference type="NCBI Taxonomy" id="1890364"/>
    <lineage>
        <taxon>Eukaryota</taxon>
        <taxon>Amoebozoa</taxon>
        <taxon>Evosea</taxon>
        <taxon>Variosea</taxon>
        <taxon>Cavosteliida</taxon>
        <taxon>Cavosteliaceae</taxon>
        <taxon>Planoprotostelium</taxon>
    </lineage>
</organism>
<dbReference type="Proteomes" id="UP000241769">
    <property type="component" value="Unassembled WGS sequence"/>
</dbReference>
<evidence type="ECO:0000313" key="2">
    <source>
        <dbReference type="Proteomes" id="UP000241769"/>
    </source>
</evidence>
<accession>A0A2P6MYZ9</accession>
<gene>
    <name evidence="1" type="ORF">PROFUN_06208</name>
</gene>
<reference evidence="1 2" key="1">
    <citation type="journal article" date="2018" name="Genome Biol. Evol.">
        <title>Multiple Roots of Fruiting Body Formation in Amoebozoa.</title>
        <authorList>
            <person name="Hillmann F."/>
            <person name="Forbes G."/>
            <person name="Novohradska S."/>
            <person name="Ferling I."/>
            <person name="Riege K."/>
            <person name="Groth M."/>
            <person name="Westermann M."/>
            <person name="Marz M."/>
            <person name="Spaller T."/>
            <person name="Winckler T."/>
            <person name="Schaap P."/>
            <person name="Glockner G."/>
        </authorList>
    </citation>
    <scope>NUCLEOTIDE SEQUENCE [LARGE SCALE GENOMIC DNA]</scope>
    <source>
        <strain evidence="1 2">Jena</strain>
    </source>
</reference>
<sequence>MNSCTTETKKKKRQTQNDTLRLLQDVRPQFMVGLNQTFKRMRRDTTHVTVARHHRREGSALPLEPKHPLVYPLYIAPHPVQTLPDREREQSQSYRQQEEISFRTRWTERDIQQQSFQSRSKFCSIDDTAVQETPQRRTTLIHSLHRRVRERHRGIIERQQQRHREAFYHQKK</sequence>
<evidence type="ECO:0000313" key="1">
    <source>
        <dbReference type="EMBL" id="PRP76930.1"/>
    </source>
</evidence>
<dbReference type="EMBL" id="MDYQ01000292">
    <property type="protein sequence ID" value="PRP76930.1"/>
    <property type="molecule type" value="Genomic_DNA"/>
</dbReference>
<keyword evidence="2" id="KW-1185">Reference proteome</keyword>
<name>A0A2P6MYZ9_9EUKA</name>